<evidence type="ECO:0000256" key="7">
    <source>
        <dbReference type="ARBA" id="ARBA00023136"/>
    </source>
</evidence>
<keyword evidence="3 8" id="KW-0813">Transport</keyword>
<sequence>MSLLLTVFLMAFVTQLISWIGKKVLFEWTYNAYLRLTRNPLATRQRALKTEILNNKSELLKTSAQDQFAKWAKLRRTVDKGLAELEKLNSEIAARKSGFSTKFNALIWVLTSGVTFVIGWWYGRKPVFYLPEGWMGPLTWWFSFPFAPRGSVSVGVWSFACKRIFLVLERAGKAIYLDYSTPHSADAEESESKVEEVPLETQGSKSESTTTAKPDFREKLRQRSSQRRAMVVEEVDE</sequence>
<dbReference type="PANTHER" id="PTHR42650:SF1">
    <property type="entry name" value="GUIDED ENTRY OF TAIL-ANCHORED PROTEINS FACTOR 1"/>
    <property type="match status" value="1"/>
</dbReference>
<evidence type="ECO:0000256" key="3">
    <source>
        <dbReference type="ARBA" id="ARBA00022448"/>
    </source>
</evidence>
<dbReference type="InterPro" id="IPR029012">
    <property type="entry name" value="Helix_hairpin_bin_sf"/>
</dbReference>
<comment type="subcellular location">
    <subcellularLocation>
        <location evidence="1">Endoplasmic reticulum membrane</location>
        <topology evidence="1">Multi-pass membrane protein</topology>
    </subcellularLocation>
</comment>
<evidence type="ECO:0000256" key="10">
    <source>
        <dbReference type="SAM" id="Phobius"/>
    </source>
</evidence>
<keyword evidence="4 8" id="KW-0812">Transmembrane</keyword>
<evidence type="ECO:0000256" key="1">
    <source>
        <dbReference type="ARBA" id="ARBA00004477"/>
    </source>
</evidence>
<feature type="transmembrane region" description="Helical" evidence="10">
    <location>
        <begin position="105"/>
        <end position="123"/>
    </location>
</feature>
<proteinExistence type="inferred from homology"/>
<comment type="caution">
    <text evidence="8">Lacks conserved residue(s) required for the propagation of feature annotation.</text>
</comment>
<dbReference type="GO" id="GO:0071816">
    <property type="term" value="P:tail-anchored membrane protein insertion into ER membrane"/>
    <property type="evidence" value="ECO:0007669"/>
    <property type="project" value="InterPro"/>
</dbReference>
<evidence type="ECO:0000313" key="12">
    <source>
        <dbReference type="Proteomes" id="UP000307440"/>
    </source>
</evidence>
<reference evidence="11 12" key="1">
    <citation type="journal article" date="2019" name="Nat. Ecol. Evol.">
        <title>Megaphylogeny resolves global patterns of mushroom evolution.</title>
        <authorList>
            <person name="Varga T."/>
            <person name="Krizsan K."/>
            <person name="Foldi C."/>
            <person name="Dima B."/>
            <person name="Sanchez-Garcia M."/>
            <person name="Sanchez-Ramirez S."/>
            <person name="Szollosi G.J."/>
            <person name="Szarkandi J.G."/>
            <person name="Papp V."/>
            <person name="Albert L."/>
            <person name="Andreopoulos W."/>
            <person name="Angelini C."/>
            <person name="Antonin V."/>
            <person name="Barry K.W."/>
            <person name="Bougher N.L."/>
            <person name="Buchanan P."/>
            <person name="Buyck B."/>
            <person name="Bense V."/>
            <person name="Catcheside P."/>
            <person name="Chovatia M."/>
            <person name="Cooper J."/>
            <person name="Damon W."/>
            <person name="Desjardin D."/>
            <person name="Finy P."/>
            <person name="Geml J."/>
            <person name="Haridas S."/>
            <person name="Hughes K."/>
            <person name="Justo A."/>
            <person name="Karasinski D."/>
            <person name="Kautmanova I."/>
            <person name="Kiss B."/>
            <person name="Kocsube S."/>
            <person name="Kotiranta H."/>
            <person name="LaButti K.M."/>
            <person name="Lechner B.E."/>
            <person name="Liimatainen K."/>
            <person name="Lipzen A."/>
            <person name="Lukacs Z."/>
            <person name="Mihaltcheva S."/>
            <person name="Morgado L.N."/>
            <person name="Niskanen T."/>
            <person name="Noordeloos M.E."/>
            <person name="Ohm R.A."/>
            <person name="Ortiz-Santana B."/>
            <person name="Ovrebo C."/>
            <person name="Racz N."/>
            <person name="Riley R."/>
            <person name="Savchenko A."/>
            <person name="Shiryaev A."/>
            <person name="Soop K."/>
            <person name="Spirin V."/>
            <person name="Szebenyi C."/>
            <person name="Tomsovsky M."/>
            <person name="Tulloss R.E."/>
            <person name="Uehling J."/>
            <person name="Grigoriev I.V."/>
            <person name="Vagvolgyi C."/>
            <person name="Papp T."/>
            <person name="Martin F.M."/>
            <person name="Miettinen O."/>
            <person name="Hibbett D.S."/>
            <person name="Nagy L.G."/>
        </authorList>
    </citation>
    <scope>NUCLEOTIDE SEQUENCE [LARGE SCALE GENOMIC DNA]</scope>
    <source>
        <strain evidence="11 12">CBS 121175</strain>
    </source>
</reference>
<dbReference type="Proteomes" id="UP000307440">
    <property type="component" value="Unassembled WGS sequence"/>
</dbReference>
<accession>A0A5C3KM76</accession>
<dbReference type="InterPro" id="IPR028945">
    <property type="entry name" value="Get1"/>
</dbReference>
<keyword evidence="7 8" id="KW-0472">Membrane</keyword>
<dbReference type="HAMAP" id="MF_03113">
    <property type="entry name" value="Get1"/>
    <property type="match status" value="1"/>
</dbReference>
<evidence type="ECO:0000256" key="8">
    <source>
        <dbReference type="HAMAP-Rule" id="MF_03113"/>
    </source>
</evidence>
<dbReference type="GO" id="GO:0043495">
    <property type="term" value="F:protein-membrane adaptor activity"/>
    <property type="evidence" value="ECO:0007669"/>
    <property type="project" value="TreeGrafter"/>
</dbReference>
<gene>
    <name evidence="8" type="primary">GET1</name>
    <name evidence="11" type="ORF">FA15DRAFT_97066</name>
</gene>
<name>A0A5C3KM76_COPMA</name>
<dbReference type="GO" id="GO:0043529">
    <property type="term" value="C:GET complex"/>
    <property type="evidence" value="ECO:0007669"/>
    <property type="project" value="InterPro"/>
</dbReference>
<evidence type="ECO:0000256" key="2">
    <source>
        <dbReference type="ARBA" id="ARBA00010799"/>
    </source>
</evidence>
<dbReference type="InterPro" id="IPR027538">
    <property type="entry name" value="Get1_fungi"/>
</dbReference>
<feature type="topological domain" description="Cytoplasmic" evidence="8">
    <location>
        <begin position="169"/>
        <end position="237"/>
    </location>
</feature>
<feature type="region of interest" description="Disordered" evidence="9">
    <location>
        <begin position="186"/>
        <end position="237"/>
    </location>
</feature>
<dbReference type="GO" id="GO:0005789">
    <property type="term" value="C:endoplasmic reticulum membrane"/>
    <property type="evidence" value="ECO:0007669"/>
    <property type="project" value="UniProtKB-SubCell"/>
</dbReference>
<evidence type="ECO:0000313" key="11">
    <source>
        <dbReference type="EMBL" id="TFK21115.1"/>
    </source>
</evidence>
<dbReference type="Gene3D" id="1.10.287.660">
    <property type="entry name" value="Helix hairpin bin"/>
    <property type="match status" value="1"/>
</dbReference>
<dbReference type="EMBL" id="ML210278">
    <property type="protein sequence ID" value="TFK21115.1"/>
    <property type="molecule type" value="Genomic_DNA"/>
</dbReference>
<dbReference type="STRING" id="230819.A0A5C3KM76"/>
<dbReference type="AlphaFoldDB" id="A0A5C3KM76"/>
<dbReference type="PANTHER" id="PTHR42650">
    <property type="entry name" value="TAIL-ANCHORED PROTEIN INSERTION RECEPTOR WRB"/>
    <property type="match status" value="1"/>
</dbReference>
<feature type="compositionally biased region" description="Polar residues" evidence="9">
    <location>
        <begin position="201"/>
        <end position="212"/>
    </location>
</feature>
<evidence type="ECO:0000256" key="4">
    <source>
        <dbReference type="ARBA" id="ARBA00022692"/>
    </source>
</evidence>
<evidence type="ECO:0000256" key="5">
    <source>
        <dbReference type="ARBA" id="ARBA00022824"/>
    </source>
</evidence>
<protein>
    <submittedName>
        <fullName evidence="11">Uncharacterized protein</fullName>
    </submittedName>
</protein>
<evidence type="ECO:0000256" key="9">
    <source>
        <dbReference type="SAM" id="MobiDB-lite"/>
    </source>
</evidence>
<organism evidence="11 12">
    <name type="scientific">Coprinopsis marcescibilis</name>
    <name type="common">Agaric fungus</name>
    <name type="synonym">Psathyrella marcescibilis</name>
    <dbReference type="NCBI Taxonomy" id="230819"/>
    <lineage>
        <taxon>Eukaryota</taxon>
        <taxon>Fungi</taxon>
        <taxon>Dikarya</taxon>
        <taxon>Basidiomycota</taxon>
        <taxon>Agaricomycotina</taxon>
        <taxon>Agaricomycetes</taxon>
        <taxon>Agaricomycetidae</taxon>
        <taxon>Agaricales</taxon>
        <taxon>Agaricineae</taxon>
        <taxon>Psathyrellaceae</taxon>
        <taxon>Coprinopsis</taxon>
    </lineage>
</organism>
<feature type="topological domain" description="Lumenal" evidence="8">
    <location>
        <begin position="1"/>
        <end position="3"/>
    </location>
</feature>
<keyword evidence="12" id="KW-1185">Reference proteome</keyword>
<keyword evidence="6 8" id="KW-1133">Transmembrane helix</keyword>
<dbReference type="Pfam" id="PF04420">
    <property type="entry name" value="CHD5"/>
    <property type="match status" value="1"/>
</dbReference>
<evidence type="ECO:0000256" key="6">
    <source>
        <dbReference type="ARBA" id="ARBA00022989"/>
    </source>
</evidence>
<keyword evidence="5 8" id="KW-0256">Endoplasmic reticulum</keyword>
<dbReference type="OrthoDB" id="69461at2759"/>
<comment type="similarity">
    <text evidence="2 8">Belongs to the WRB/GET1 family.</text>
</comment>